<evidence type="ECO:0000313" key="1">
    <source>
        <dbReference type="EMBL" id="GAA4442048.1"/>
    </source>
</evidence>
<gene>
    <name evidence="1" type="ORF">GCM10023091_28180</name>
</gene>
<protein>
    <submittedName>
        <fullName evidence="1">Uncharacterized protein</fullName>
    </submittedName>
</protein>
<evidence type="ECO:0000313" key="2">
    <source>
        <dbReference type="Proteomes" id="UP001501508"/>
    </source>
</evidence>
<name>A0ABP8M2M7_9BACT</name>
<reference evidence="2" key="1">
    <citation type="journal article" date="2019" name="Int. J. Syst. Evol. Microbiol.">
        <title>The Global Catalogue of Microorganisms (GCM) 10K type strain sequencing project: providing services to taxonomists for standard genome sequencing and annotation.</title>
        <authorList>
            <consortium name="The Broad Institute Genomics Platform"/>
            <consortium name="The Broad Institute Genome Sequencing Center for Infectious Disease"/>
            <person name="Wu L."/>
            <person name="Ma J."/>
        </authorList>
    </citation>
    <scope>NUCLEOTIDE SEQUENCE [LARGE SCALE GENOMIC DNA]</scope>
    <source>
        <strain evidence="2">JCM 31920</strain>
    </source>
</reference>
<keyword evidence="2" id="KW-1185">Reference proteome</keyword>
<dbReference type="EMBL" id="BAABEY010000026">
    <property type="protein sequence ID" value="GAA4442048.1"/>
    <property type="molecule type" value="Genomic_DNA"/>
</dbReference>
<sequence>MEAEGGEETIALGSTGWRIAAVVNKRGNQRIFGDIYKSDGQLVMENTLLELEGTGYLEGTTPGIGFRIVHEGDQLRVTLLENGMPETYSFVIVLKRENETKEILVEQQVLQGYTFKSMEYAAGAGDGDSVFVRTGTRYEFNLLAPQQVAVNPFGGIDVVRTAWFESKEHGAFFGIGGDSVKVPIPVAVNDGKVSYSDPKDIYGAFTREAYHPGVTASVSVPAGKALFFTELEWRRRRLTYTLTLTNKRTGALKVITGKWLEESPTGKYSILRTPM</sequence>
<comment type="caution">
    <text evidence="1">The sequence shown here is derived from an EMBL/GenBank/DDBJ whole genome shotgun (WGS) entry which is preliminary data.</text>
</comment>
<accession>A0ABP8M2M7</accession>
<proteinExistence type="predicted"/>
<dbReference type="Proteomes" id="UP001501508">
    <property type="component" value="Unassembled WGS sequence"/>
</dbReference>
<organism evidence="1 2">
    <name type="scientific">Ravibacter arvi</name>
    <dbReference type="NCBI Taxonomy" id="2051041"/>
    <lineage>
        <taxon>Bacteria</taxon>
        <taxon>Pseudomonadati</taxon>
        <taxon>Bacteroidota</taxon>
        <taxon>Cytophagia</taxon>
        <taxon>Cytophagales</taxon>
        <taxon>Spirosomataceae</taxon>
        <taxon>Ravibacter</taxon>
    </lineage>
</organism>